<sequence length="128" mass="13039">MKSFASVLLLSGLAAAIPMANQKRDSGTGDATYYDVSPAKGSCGTQAGNNDPVVALSIPDMANGANPNANPLCGKTITITYGGNSFQGTVYDTCEGCAAGSIDLSQGWFPTVFPTGDGRVHGVTWSIS</sequence>
<evidence type="ECO:0000313" key="3">
    <source>
        <dbReference type="EMBL" id="KAF2672935.1"/>
    </source>
</evidence>
<dbReference type="CDD" id="cd22191">
    <property type="entry name" value="DPBB_RlpA_EXP_N-like"/>
    <property type="match status" value="1"/>
</dbReference>
<evidence type="ECO:0008006" key="5">
    <source>
        <dbReference type="Google" id="ProtNLM"/>
    </source>
</evidence>
<name>A0A6A6UKY9_9PEZI</name>
<dbReference type="InterPro" id="IPR036908">
    <property type="entry name" value="RlpA-like_sf"/>
</dbReference>
<keyword evidence="1 2" id="KW-0732">Signal</keyword>
<dbReference type="OrthoDB" id="623670at2759"/>
<dbReference type="Proteomes" id="UP000799302">
    <property type="component" value="Unassembled WGS sequence"/>
</dbReference>
<evidence type="ECO:0000256" key="1">
    <source>
        <dbReference type="ARBA" id="ARBA00022729"/>
    </source>
</evidence>
<dbReference type="Gene3D" id="2.40.40.10">
    <property type="entry name" value="RlpA-like domain"/>
    <property type="match status" value="1"/>
</dbReference>
<dbReference type="InterPro" id="IPR051477">
    <property type="entry name" value="Expansin_CellWall"/>
</dbReference>
<reference evidence="3" key="1">
    <citation type="journal article" date="2020" name="Stud. Mycol.">
        <title>101 Dothideomycetes genomes: a test case for predicting lifestyles and emergence of pathogens.</title>
        <authorList>
            <person name="Haridas S."/>
            <person name="Albert R."/>
            <person name="Binder M."/>
            <person name="Bloem J."/>
            <person name="Labutti K."/>
            <person name="Salamov A."/>
            <person name="Andreopoulos B."/>
            <person name="Baker S."/>
            <person name="Barry K."/>
            <person name="Bills G."/>
            <person name="Bluhm B."/>
            <person name="Cannon C."/>
            <person name="Castanera R."/>
            <person name="Culley D."/>
            <person name="Daum C."/>
            <person name="Ezra D."/>
            <person name="Gonzalez J."/>
            <person name="Henrissat B."/>
            <person name="Kuo A."/>
            <person name="Liang C."/>
            <person name="Lipzen A."/>
            <person name="Lutzoni F."/>
            <person name="Magnuson J."/>
            <person name="Mondo S."/>
            <person name="Nolan M."/>
            <person name="Ohm R."/>
            <person name="Pangilinan J."/>
            <person name="Park H.-J."/>
            <person name="Ramirez L."/>
            <person name="Alfaro M."/>
            <person name="Sun H."/>
            <person name="Tritt A."/>
            <person name="Yoshinaga Y."/>
            <person name="Zwiers L.-H."/>
            <person name="Turgeon B."/>
            <person name="Goodwin S."/>
            <person name="Spatafora J."/>
            <person name="Crous P."/>
            <person name="Grigoriev I."/>
        </authorList>
    </citation>
    <scope>NUCLEOTIDE SEQUENCE</scope>
    <source>
        <strain evidence="3">CBS 115976</strain>
    </source>
</reference>
<organism evidence="3 4">
    <name type="scientific">Microthyrium microscopicum</name>
    <dbReference type="NCBI Taxonomy" id="703497"/>
    <lineage>
        <taxon>Eukaryota</taxon>
        <taxon>Fungi</taxon>
        <taxon>Dikarya</taxon>
        <taxon>Ascomycota</taxon>
        <taxon>Pezizomycotina</taxon>
        <taxon>Dothideomycetes</taxon>
        <taxon>Dothideomycetes incertae sedis</taxon>
        <taxon>Microthyriales</taxon>
        <taxon>Microthyriaceae</taxon>
        <taxon>Microthyrium</taxon>
    </lineage>
</organism>
<protein>
    <recommendedName>
        <fullName evidence="5">RlpA-like protein double-psi beta-barrel domain-containing protein</fullName>
    </recommendedName>
</protein>
<keyword evidence="4" id="KW-1185">Reference proteome</keyword>
<dbReference type="PANTHER" id="PTHR31836:SF28">
    <property type="entry name" value="SRCR DOMAIN-CONTAINING PROTEIN-RELATED"/>
    <property type="match status" value="1"/>
</dbReference>
<dbReference type="SUPFAM" id="SSF50685">
    <property type="entry name" value="Barwin-like endoglucanases"/>
    <property type="match status" value="1"/>
</dbReference>
<feature type="signal peptide" evidence="2">
    <location>
        <begin position="1"/>
        <end position="16"/>
    </location>
</feature>
<accession>A0A6A6UKY9</accession>
<evidence type="ECO:0000313" key="4">
    <source>
        <dbReference type="Proteomes" id="UP000799302"/>
    </source>
</evidence>
<gene>
    <name evidence="3" type="ORF">BT63DRAFT_367445</name>
</gene>
<feature type="chain" id="PRO_5025474219" description="RlpA-like protein double-psi beta-barrel domain-containing protein" evidence="2">
    <location>
        <begin position="17"/>
        <end position="128"/>
    </location>
</feature>
<dbReference type="EMBL" id="MU004231">
    <property type="protein sequence ID" value="KAF2672935.1"/>
    <property type="molecule type" value="Genomic_DNA"/>
</dbReference>
<evidence type="ECO:0000256" key="2">
    <source>
        <dbReference type="SAM" id="SignalP"/>
    </source>
</evidence>
<dbReference type="PANTHER" id="PTHR31836">
    <property type="match status" value="1"/>
</dbReference>
<dbReference type="AlphaFoldDB" id="A0A6A6UKY9"/>
<proteinExistence type="predicted"/>